<dbReference type="Proteomes" id="UP000266177">
    <property type="component" value="Unassembled WGS sequence"/>
</dbReference>
<feature type="transmembrane region" description="Helical" evidence="1">
    <location>
        <begin position="60"/>
        <end position="79"/>
    </location>
</feature>
<evidence type="ECO:0000313" key="2">
    <source>
        <dbReference type="EMBL" id="RJG25319.1"/>
    </source>
</evidence>
<name>A0A3A3GQC7_PANTH</name>
<keyword evidence="1" id="KW-1133">Transmembrane helix</keyword>
<comment type="caution">
    <text evidence="2">The sequence shown here is derived from an EMBL/GenBank/DDBJ whole genome shotgun (WGS) entry which is preliminary data.</text>
</comment>
<gene>
    <name evidence="2" type="ORF">DQX05_07740</name>
</gene>
<dbReference type="EMBL" id="QYZD01000004">
    <property type="protein sequence ID" value="RJG25319.1"/>
    <property type="molecule type" value="Genomic_DNA"/>
</dbReference>
<evidence type="ECO:0000256" key="1">
    <source>
        <dbReference type="SAM" id="Phobius"/>
    </source>
</evidence>
<protein>
    <submittedName>
        <fullName evidence="2">Uncharacterized protein</fullName>
    </submittedName>
</protein>
<proteinExistence type="predicted"/>
<keyword evidence="1" id="KW-0472">Membrane</keyword>
<dbReference type="AlphaFoldDB" id="A0A3A3GQC7"/>
<evidence type="ECO:0000313" key="3">
    <source>
        <dbReference type="Proteomes" id="UP000266177"/>
    </source>
</evidence>
<feature type="transmembrane region" description="Helical" evidence="1">
    <location>
        <begin position="36"/>
        <end position="54"/>
    </location>
</feature>
<feature type="transmembrane region" description="Helical" evidence="1">
    <location>
        <begin position="6"/>
        <end position="27"/>
    </location>
</feature>
<keyword evidence="1" id="KW-0812">Transmembrane</keyword>
<sequence>MLIPFLIIMTAITALTFIVLFLSKFFFKKTHTVIKLAYLGITLAICGIVHSLLYGDGVQGRHNLVLYSMIILAMIIVISRTKKKP</sequence>
<organism evidence="2 3">
    <name type="scientific">Paenibacillus thiaminolyticus</name>
    <name type="common">Bacillus thiaminolyticus</name>
    <dbReference type="NCBI Taxonomy" id="49283"/>
    <lineage>
        <taxon>Bacteria</taxon>
        <taxon>Bacillati</taxon>
        <taxon>Bacillota</taxon>
        <taxon>Bacilli</taxon>
        <taxon>Bacillales</taxon>
        <taxon>Paenibacillaceae</taxon>
        <taxon>Paenibacillus</taxon>
    </lineage>
</organism>
<accession>A0A3A3GQC7</accession>
<reference evidence="2 3" key="1">
    <citation type="submission" date="2018-09" db="EMBL/GenBank/DDBJ databases">
        <title>Paenibacillus SK2017-BO5.</title>
        <authorList>
            <person name="Piskunova J.V."/>
            <person name="Dubiley S.A."/>
            <person name="Severinov K.V."/>
        </authorList>
    </citation>
    <scope>NUCLEOTIDE SEQUENCE [LARGE SCALE GENOMIC DNA]</scope>
    <source>
        <strain evidence="2 3">BO5</strain>
    </source>
</reference>